<protein>
    <submittedName>
        <fullName evidence="6">LysR family transcriptional regulator</fullName>
    </submittedName>
</protein>
<dbReference type="Proteomes" id="UP000243680">
    <property type="component" value="Chromosome 2"/>
</dbReference>
<sequence length="312" mass="34075">MKMDFFAAIGIFVRVVESGSFTAAARQVNGSTAQISRAVAFLERQLGVRLLNRTTRHIGMTESGERYFKRAKSILADIEHASAEARNRLAKPYGKLRVHAMPSLGLRYLTSAMVQYQVSNPDVKIELTLSERFPNLIEDGIDVSLMATADLPTSSYVSKALGGNYSVLVASPDYVQRSGMPSTVTDLAAHSCLTLNAPNSAPEKWRLHGPDGEHAHLVQASPFQVNMPDAMRFALLAGAGIGPLTLHSAIDDLRRGTLVRVLPEYRVNALTVYALYTSKRYLDAKVSTFVQHLHGIALPAFEPPDTLVAANR</sequence>
<dbReference type="GO" id="GO:0003677">
    <property type="term" value="F:DNA binding"/>
    <property type="evidence" value="ECO:0007669"/>
    <property type="project" value="UniProtKB-KW"/>
</dbReference>
<feature type="domain" description="HTH lysR-type" evidence="5">
    <location>
        <begin position="11"/>
        <end position="61"/>
    </location>
</feature>
<dbReference type="InterPro" id="IPR005119">
    <property type="entry name" value="LysR_subst-bd"/>
</dbReference>
<dbReference type="InterPro" id="IPR036388">
    <property type="entry name" value="WH-like_DNA-bd_sf"/>
</dbReference>
<proteinExistence type="inferred from homology"/>
<gene>
    <name evidence="6" type="ORF">WJ35_22955</name>
</gene>
<dbReference type="CDD" id="cd08422">
    <property type="entry name" value="PBP2_CrgA_like"/>
    <property type="match status" value="1"/>
</dbReference>
<dbReference type="SUPFAM" id="SSF46785">
    <property type="entry name" value="Winged helix' DNA-binding domain"/>
    <property type="match status" value="1"/>
</dbReference>
<evidence type="ECO:0000313" key="6">
    <source>
        <dbReference type="EMBL" id="AOJ77911.1"/>
    </source>
</evidence>
<evidence type="ECO:0000313" key="7">
    <source>
        <dbReference type="Proteomes" id="UP000243680"/>
    </source>
</evidence>
<evidence type="ECO:0000256" key="3">
    <source>
        <dbReference type="ARBA" id="ARBA00023125"/>
    </source>
</evidence>
<keyword evidence="4" id="KW-0804">Transcription</keyword>
<keyword evidence="3" id="KW-0238">DNA-binding</keyword>
<dbReference type="PANTHER" id="PTHR30537">
    <property type="entry name" value="HTH-TYPE TRANSCRIPTIONAL REGULATOR"/>
    <property type="match status" value="1"/>
</dbReference>
<accession>A0A1B4LL36</accession>
<name>A0A1B4LL36_9BURK</name>
<reference evidence="6 7" key="1">
    <citation type="submission" date="2015-12" db="EMBL/GenBank/DDBJ databases">
        <title>Diversity of Burkholderia near neighbor genomes.</title>
        <authorList>
            <person name="Sahl J."/>
            <person name="Wagner D."/>
            <person name="Keim P."/>
        </authorList>
    </citation>
    <scope>NUCLEOTIDE SEQUENCE [LARGE SCALE GENOMIC DNA]</scope>
    <source>
        <strain evidence="6 7">MSMB0783</strain>
    </source>
</reference>
<keyword evidence="2" id="KW-0805">Transcription regulation</keyword>
<organism evidence="6 7">
    <name type="scientific">Burkholderia ubonensis</name>
    <dbReference type="NCBI Taxonomy" id="101571"/>
    <lineage>
        <taxon>Bacteria</taxon>
        <taxon>Pseudomonadati</taxon>
        <taxon>Pseudomonadota</taxon>
        <taxon>Betaproteobacteria</taxon>
        <taxon>Burkholderiales</taxon>
        <taxon>Burkholderiaceae</taxon>
        <taxon>Burkholderia</taxon>
        <taxon>Burkholderia cepacia complex</taxon>
    </lineage>
</organism>
<dbReference type="EMBL" id="CP013422">
    <property type="protein sequence ID" value="AOJ77911.1"/>
    <property type="molecule type" value="Genomic_DNA"/>
</dbReference>
<dbReference type="InterPro" id="IPR036390">
    <property type="entry name" value="WH_DNA-bd_sf"/>
</dbReference>
<dbReference type="PROSITE" id="PS50931">
    <property type="entry name" value="HTH_LYSR"/>
    <property type="match status" value="1"/>
</dbReference>
<evidence type="ECO:0000256" key="2">
    <source>
        <dbReference type="ARBA" id="ARBA00023015"/>
    </source>
</evidence>
<dbReference type="Pfam" id="PF00126">
    <property type="entry name" value="HTH_1"/>
    <property type="match status" value="1"/>
</dbReference>
<evidence type="ECO:0000256" key="4">
    <source>
        <dbReference type="ARBA" id="ARBA00023163"/>
    </source>
</evidence>
<dbReference type="InterPro" id="IPR000847">
    <property type="entry name" value="LysR_HTH_N"/>
</dbReference>
<dbReference type="PANTHER" id="PTHR30537:SF5">
    <property type="entry name" value="HTH-TYPE TRANSCRIPTIONAL ACTIVATOR TTDR-RELATED"/>
    <property type="match status" value="1"/>
</dbReference>
<dbReference type="RefSeq" id="WP_059475252.1">
    <property type="nucleotide sequence ID" value="NZ_CP013422.1"/>
</dbReference>
<evidence type="ECO:0000256" key="1">
    <source>
        <dbReference type="ARBA" id="ARBA00009437"/>
    </source>
</evidence>
<dbReference type="InterPro" id="IPR058163">
    <property type="entry name" value="LysR-type_TF_proteobact-type"/>
</dbReference>
<dbReference type="Gene3D" id="1.10.10.10">
    <property type="entry name" value="Winged helix-like DNA-binding domain superfamily/Winged helix DNA-binding domain"/>
    <property type="match status" value="1"/>
</dbReference>
<dbReference type="FunFam" id="1.10.10.10:FF:000001">
    <property type="entry name" value="LysR family transcriptional regulator"/>
    <property type="match status" value="1"/>
</dbReference>
<evidence type="ECO:0000259" key="5">
    <source>
        <dbReference type="PROSITE" id="PS50931"/>
    </source>
</evidence>
<dbReference type="Pfam" id="PF03466">
    <property type="entry name" value="LysR_substrate"/>
    <property type="match status" value="1"/>
</dbReference>
<dbReference type="Gene3D" id="3.40.190.290">
    <property type="match status" value="1"/>
</dbReference>
<dbReference type="GO" id="GO:0003700">
    <property type="term" value="F:DNA-binding transcription factor activity"/>
    <property type="evidence" value="ECO:0007669"/>
    <property type="project" value="InterPro"/>
</dbReference>
<dbReference type="AlphaFoldDB" id="A0A1B4LL36"/>
<comment type="similarity">
    <text evidence="1">Belongs to the LysR transcriptional regulatory family.</text>
</comment>
<dbReference type="SUPFAM" id="SSF53850">
    <property type="entry name" value="Periplasmic binding protein-like II"/>
    <property type="match status" value="1"/>
</dbReference>